<evidence type="ECO:0000256" key="1">
    <source>
        <dbReference type="ARBA" id="ARBA00005254"/>
    </source>
</evidence>
<gene>
    <name evidence="2" type="ORF">E5K00_10025</name>
</gene>
<dbReference type="InterPro" id="IPR051683">
    <property type="entry name" value="Enoyl-CoA_Hydratase/Isomerase"/>
</dbReference>
<dbReference type="GO" id="GO:0016853">
    <property type="term" value="F:isomerase activity"/>
    <property type="evidence" value="ECO:0007669"/>
    <property type="project" value="UniProtKB-KW"/>
</dbReference>
<comment type="similarity">
    <text evidence="1">Belongs to the enoyl-CoA hydratase/isomerase family.</text>
</comment>
<dbReference type="Proteomes" id="UP000297549">
    <property type="component" value="Unassembled WGS sequence"/>
</dbReference>
<dbReference type="EMBL" id="SRLC01000001">
    <property type="protein sequence ID" value="TGE25505.1"/>
    <property type="molecule type" value="Genomic_DNA"/>
</dbReference>
<evidence type="ECO:0000313" key="3">
    <source>
        <dbReference type="Proteomes" id="UP000297549"/>
    </source>
</evidence>
<dbReference type="Gene3D" id="3.90.226.10">
    <property type="entry name" value="2-enoyl-CoA Hydratase, Chain A, domain 1"/>
    <property type="match status" value="1"/>
</dbReference>
<keyword evidence="2" id="KW-0413">Isomerase</keyword>
<proteinExistence type="inferred from homology"/>
<evidence type="ECO:0000313" key="2">
    <source>
        <dbReference type="EMBL" id="TGE25505.1"/>
    </source>
</evidence>
<reference evidence="2 3" key="1">
    <citation type="submission" date="2019-04" db="EMBL/GenBank/DDBJ databases">
        <authorList>
            <person name="Feng G."/>
            <person name="Zhang J."/>
            <person name="Zhu H."/>
        </authorList>
    </citation>
    <scope>NUCLEOTIDE SEQUENCE [LARGE SCALE GENOMIC DNA]</scope>
    <source>
        <strain evidence="2 3">JCM 31653</strain>
    </source>
</reference>
<keyword evidence="3" id="KW-1185">Reference proteome</keyword>
<dbReference type="RefSeq" id="WP_135463082.1">
    <property type="nucleotide sequence ID" value="NZ_SRLC01000001.1"/>
</dbReference>
<organism evidence="2 3">
    <name type="scientific">Hymenobacter aquaticus</name>
    <dbReference type="NCBI Taxonomy" id="1867101"/>
    <lineage>
        <taxon>Bacteria</taxon>
        <taxon>Pseudomonadati</taxon>
        <taxon>Bacteroidota</taxon>
        <taxon>Cytophagia</taxon>
        <taxon>Cytophagales</taxon>
        <taxon>Hymenobacteraceae</taxon>
        <taxon>Hymenobacter</taxon>
    </lineage>
</organism>
<comment type="caution">
    <text evidence="2">The sequence shown here is derived from an EMBL/GenBank/DDBJ whole genome shotgun (WGS) entry which is preliminary data.</text>
</comment>
<name>A0A4Z0Q716_9BACT</name>
<dbReference type="PANTHER" id="PTHR42964">
    <property type="entry name" value="ENOYL-COA HYDRATASE"/>
    <property type="match status" value="1"/>
</dbReference>
<dbReference type="OrthoDB" id="638407at2"/>
<dbReference type="AlphaFoldDB" id="A0A4Z0Q716"/>
<accession>A0A4Z0Q716</accession>
<dbReference type="InterPro" id="IPR001753">
    <property type="entry name" value="Enoyl-CoA_hydra/iso"/>
</dbReference>
<dbReference type="SUPFAM" id="SSF52096">
    <property type="entry name" value="ClpP/crotonase"/>
    <property type="match status" value="1"/>
</dbReference>
<dbReference type="PANTHER" id="PTHR42964:SF1">
    <property type="entry name" value="POLYKETIDE BIOSYNTHESIS ENOYL-COA HYDRATASE PKSH-RELATED"/>
    <property type="match status" value="1"/>
</dbReference>
<dbReference type="CDD" id="cd06558">
    <property type="entry name" value="crotonase-like"/>
    <property type="match status" value="1"/>
</dbReference>
<sequence>MSTTDTLSAGKVQVTTDAHGISTVSFFHPSHNSLPGALLTQLANTITATGQDPNTKVIILRSEGEKTFCAGASFDELMAIQDEAQGLEFFSGFAKVINACRTCPKIIIGRVQGKAIGGGVGVAAATDYCFATAQASVKLSELVVGIGPFVVGPAVERKIGQSAYAQLALDAGEFRSAEWARDWGLYAEVLPTAAELDQAVQTFAEKLARYNPEALTDLKKVFWQGTEHWDTLLVQRAAISGRLVLSDFTRAAISQFKSR</sequence>
<protein>
    <submittedName>
        <fullName evidence="2">Enoyl-CoA hydratase/isomerase family protein</fullName>
    </submittedName>
</protein>
<dbReference type="Pfam" id="PF00378">
    <property type="entry name" value="ECH_1"/>
    <property type="match status" value="1"/>
</dbReference>
<dbReference type="InterPro" id="IPR029045">
    <property type="entry name" value="ClpP/crotonase-like_dom_sf"/>
</dbReference>